<evidence type="ECO:0000256" key="12">
    <source>
        <dbReference type="ARBA" id="ARBA00023128"/>
    </source>
</evidence>
<dbReference type="AlphaFoldDB" id="A0A1L9PHS0"/>
<evidence type="ECO:0000256" key="15">
    <source>
        <dbReference type="ARBA" id="ARBA00032528"/>
    </source>
</evidence>
<evidence type="ECO:0000256" key="16">
    <source>
        <dbReference type="SAM" id="MobiDB-lite"/>
    </source>
</evidence>
<dbReference type="GeneID" id="63727681"/>
<comment type="function">
    <text evidence="1">Accessory subunit of the mitochondrial membrane respiratory chain NADH dehydrogenase (Complex I), that is believed to be not involved in catalysis. Complex I functions in the transfer of electrons from NADH to the respiratory chain. The immediate electron acceptor for the enzyme is believed to be ubiquinone.</text>
</comment>
<dbReference type="RefSeq" id="XP_040666757.1">
    <property type="nucleotide sequence ID" value="XM_040812170.1"/>
</dbReference>
<evidence type="ECO:0000256" key="4">
    <source>
        <dbReference type="ARBA" id="ARBA00011790"/>
    </source>
</evidence>
<keyword evidence="10" id="KW-0249">Electron transport</keyword>
<evidence type="ECO:0000256" key="5">
    <source>
        <dbReference type="ARBA" id="ARBA00018684"/>
    </source>
</evidence>
<dbReference type="CDD" id="cd20263">
    <property type="entry name" value="Complex1_LYR_NDUFB9_LYRM3"/>
    <property type="match status" value="1"/>
</dbReference>
<proteinExistence type="inferred from homology"/>
<dbReference type="VEuPathDB" id="FungiDB:ASPVEDRAFT_40518"/>
<dbReference type="InterPro" id="IPR033034">
    <property type="entry name" value="NDUFB9"/>
</dbReference>
<dbReference type="EMBL" id="KV878127">
    <property type="protein sequence ID" value="OJJ00995.1"/>
    <property type="molecule type" value="Genomic_DNA"/>
</dbReference>
<name>A0A1L9PHS0_ASPVE</name>
<dbReference type="Proteomes" id="UP000184073">
    <property type="component" value="Unassembled WGS sequence"/>
</dbReference>
<evidence type="ECO:0000259" key="17">
    <source>
        <dbReference type="Pfam" id="PF05347"/>
    </source>
</evidence>
<dbReference type="InterPro" id="IPR008011">
    <property type="entry name" value="Complex1_LYR_dom"/>
</dbReference>
<feature type="domain" description="Complex 1 LYR protein" evidence="17">
    <location>
        <begin position="5"/>
        <end position="62"/>
    </location>
</feature>
<comment type="similarity">
    <text evidence="3">Belongs to the complex I LYR family.</text>
</comment>
<reference evidence="19" key="1">
    <citation type="journal article" date="2017" name="Genome Biol.">
        <title>Comparative genomics reveals high biological diversity and specific adaptations in the industrially and medically important fungal genus Aspergillus.</title>
        <authorList>
            <person name="de Vries R.P."/>
            <person name="Riley R."/>
            <person name="Wiebenga A."/>
            <person name="Aguilar-Osorio G."/>
            <person name="Amillis S."/>
            <person name="Uchima C.A."/>
            <person name="Anderluh G."/>
            <person name="Asadollahi M."/>
            <person name="Askin M."/>
            <person name="Barry K."/>
            <person name="Battaglia E."/>
            <person name="Bayram O."/>
            <person name="Benocci T."/>
            <person name="Braus-Stromeyer S.A."/>
            <person name="Caldana C."/>
            <person name="Canovas D."/>
            <person name="Cerqueira G.C."/>
            <person name="Chen F."/>
            <person name="Chen W."/>
            <person name="Choi C."/>
            <person name="Clum A."/>
            <person name="Dos Santos R.A."/>
            <person name="Damasio A.R."/>
            <person name="Diallinas G."/>
            <person name="Emri T."/>
            <person name="Fekete E."/>
            <person name="Flipphi M."/>
            <person name="Freyberg S."/>
            <person name="Gallo A."/>
            <person name="Gournas C."/>
            <person name="Habgood R."/>
            <person name="Hainaut M."/>
            <person name="Harispe M.L."/>
            <person name="Henrissat B."/>
            <person name="Hilden K.S."/>
            <person name="Hope R."/>
            <person name="Hossain A."/>
            <person name="Karabika E."/>
            <person name="Karaffa L."/>
            <person name="Karanyi Z."/>
            <person name="Krasevec N."/>
            <person name="Kuo A."/>
            <person name="Kusch H."/>
            <person name="LaButti K."/>
            <person name="Lagendijk E.L."/>
            <person name="Lapidus A."/>
            <person name="Levasseur A."/>
            <person name="Lindquist E."/>
            <person name="Lipzen A."/>
            <person name="Logrieco A.F."/>
            <person name="MacCabe A."/>
            <person name="Maekelae M.R."/>
            <person name="Malavazi I."/>
            <person name="Melin P."/>
            <person name="Meyer V."/>
            <person name="Mielnichuk N."/>
            <person name="Miskei M."/>
            <person name="Molnar A.P."/>
            <person name="Mule G."/>
            <person name="Ngan C.Y."/>
            <person name="Orejas M."/>
            <person name="Orosz E."/>
            <person name="Ouedraogo J.P."/>
            <person name="Overkamp K.M."/>
            <person name="Park H.-S."/>
            <person name="Perrone G."/>
            <person name="Piumi F."/>
            <person name="Punt P.J."/>
            <person name="Ram A.F."/>
            <person name="Ramon A."/>
            <person name="Rauscher S."/>
            <person name="Record E."/>
            <person name="Riano-Pachon D.M."/>
            <person name="Robert V."/>
            <person name="Roehrig J."/>
            <person name="Ruller R."/>
            <person name="Salamov A."/>
            <person name="Salih N.S."/>
            <person name="Samson R.A."/>
            <person name="Sandor E."/>
            <person name="Sanguinetti M."/>
            <person name="Schuetze T."/>
            <person name="Sepcic K."/>
            <person name="Shelest E."/>
            <person name="Sherlock G."/>
            <person name="Sophianopoulou V."/>
            <person name="Squina F.M."/>
            <person name="Sun H."/>
            <person name="Susca A."/>
            <person name="Todd R.B."/>
            <person name="Tsang A."/>
            <person name="Unkles S.E."/>
            <person name="van de Wiele N."/>
            <person name="van Rossen-Uffink D."/>
            <person name="Oliveira J.V."/>
            <person name="Vesth T.C."/>
            <person name="Visser J."/>
            <person name="Yu J.-H."/>
            <person name="Zhou M."/>
            <person name="Andersen M.R."/>
            <person name="Archer D.B."/>
            <person name="Baker S.E."/>
            <person name="Benoit I."/>
            <person name="Brakhage A.A."/>
            <person name="Braus G.H."/>
            <person name="Fischer R."/>
            <person name="Frisvad J.C."/>
            <person name="Goldman G.H."/>
            <person name="Houbraken J."/>
            <person name="Oakley B."/>
            <person name="Pocsi I."/>
            <person name="Scazzocchio C."/>
            <person name="Seiboth B."/>
            <person name="vanKuyk P.A."/>
            <person name="Wortman J."/>
            <person name="Dyer P.S."/>
            <person name="Grigoriev I.V."/>
        </authorList>
    </citation>
    <scope>NUCLEOTIDE SEQUENCE [LARGE SCALE GENOMIC DNA]</scope>
    <source>
        <strain evidence="19">CBS 583.65</strain>
    </source>
</reference>
<evidence type="ECO:0000256" key="3">
    <source>
        <dbReference type="ARBA" id="ARBA00009508"/>
    </source>
</evidence>
<keyword evidence="7" id="KW-0597">Phosphoprotein</keyword>
<evidence type="ECO:0000256" key="6">
    <source>
        <dbReference type="ARBA" id="ARBA00022448"/>
    </source>
</evidence>
<evidence type="ECO:0000256" key="11">
    <source>
        <dbReference type="ARBA" id="ARBA00022990"/>
    </source>
</evidence>
<keyword evidence="9" id="KW-0999">Mitochondrion inner membrane</keyword>
<dbReference type="Pfam" id="PF05347">
    <property type="entry name" value="Complex1_LYR"/>
    <property type="match status" value="1"/>
</dbReference>
<dbReference type="GO" id="GO:0006120">
    <property type="term" value="P:mitochondrial electron transport, NADH to ubiquinone"/>
    <property type="evidence" value="ECO:0007669"/>
    <property type="project" value="InterPro"/>
</dbReference>
<comment type="subcellular location">
    <subcellularLocation>
        <location evidence="2">Mitochondrion inner membrane</location>
        <topology evidence="2">Peripheral membrane protein</topology>
        <orientation evidence="2">Matrix side</orientation>
    </subcellularLocation>
</comment>
<keyword evidence="19" id="KW-1185">Reference proteome</keyword>
<dbReference type="GO" id="GO:0005743">
    <property type="term" value="C:mitochondrial inner membrane"/>
    <property type="evidence" value="ECO:0007669"/>
    <property type="project" value="UniProtKB-SubCell"/>
</dbReference>
<dbReference type="PANTHER" id="PTHR12868">
    <property type="entry name" value="NADH-UBIQUINONE OXIDOREDUCTASE B22 SUBUNIT"/>
    <property type="match status" value="1"/>
</dbReference>
<evidence type="ECO:0000256" key="2">
    <source>
        <dbReference type="ARBA" id="ARBA00004443"/>
    </source>
</evidence>
<sequence length="100" mass="11437">MSVNAVTSLYRRSLKLALDWAVHRNVWRGQAVYIRSLFEANKDIRDPRQQKVLLRETEKLLETWKHPDPYRAPTAPGGNKYERNLPAPQLPYAAASAGAH</sequence>
<keyword evidence="6" id="KW-0813">Transport</keyword>
<gene>
    <name evidence="18" type="ORF">ASPVEDRAFT_40518</name>
</gene>
<dbReference type="InterPro" id="IPR045292">
    <property type="entry name" value="Complex1_LYR_NDUFB9_LYRM3"/>
</dbReference>
<keyword evidence="12" id="KW-0496">Mitochondrion</keyword>
<evidence type="ECO:0000256" key="7">
    <source>
        <dbReference type="ARBA" id="ARBA00022553"/>
    </source>
</evidence>
<evidence type="ECO:0000256" key="14">
    <source>
        <dbReference type="ARBA" id="ARBA00030192"/>
    </source>
</evidence>
<protein>
    <recommendedName>
        <fullName evidence="5">NADH dehydrogenase [ubiquinone] 1 beta subcomplex subunit 9</fullName>
    </recommendedName>
    <alternativeName>
        <fullName evidence="14">Complex I-B22</fullName>
    </alternativeName>
    <alternativeName>
        <fullName evidence="15">NADH-ubiquinone oxidoreductase B22 subunit</fullName>
    </alternativeName>
</protein>
<dbReference type="PANTHER" id="PTHR12868:SF0">
    <property type="entry name" value="NADH DEHYDROGENASE [UBIQUINONE] 1 BETA SUBCOMPLEX SUBUNIT 9"/>
    <property type="match status" value="1"/>
</dbReference>
<keyword evidence="8" id="KW-0679">Respiratory chain</keyword>
<keyword evidence="13" id="KW-0472">Membrane</keyword>
<comment type="subunit">
    <text evidence="4">Mammalian complex I is composed of 45 different subunits.</text>
</comment>
<dbReference type="OrthoDB" id="13598at2759"/>
<organism evidence="18 19">
    <name type="scientific">Aspergillus versicolor CBS 583.65</name>
    <dbReference type="NCBI Taxonomy" id="1036611"/>
    <lineage>
        <taxon>Eukaryota</taxon>
        <taxon>Fungi</taxon>
        <taxon>Dikarya</taxon>
        <taxon>Ascomycota</taxon>
        <taxon>Pezizomycotina</taxon>
        <taxon>Eurotiomycetes</taxon>
        <taxon>Eurotiomycetidae</taxon>
        <taxon>Eurotiales</taxon>
        <taxon>Aspergillaceae</taxon>
        <taxon>Aspergillus</taxon>
        <taxon>Aspergillus subgen. Nidulantes</taxon>
    </lineage>
</organism>
<accession>A0A1L9PHS0</accession>
<evidence type="ECO:0000256" key="9">
    <source>
        <dbReference type="ARBA" id="ARBA00022792"/>
    </source>
</evidence>
<evidence type="ECO:0000256" key="1">
    <source>
        <dbReference type="ARBA" id="ARBA00002920"/>
    </source>
</evidence>
<keyword evidence="11" id="KW-0007">Acetylation</keyword>
<evidence type="ECO:0000313" key="19">
    <source>
        <dbReference type="Proteomes" id="UP000184073"/>
    </source>
</evidence>
<evidence type="ECO:0000256" key="10">
    <source>
        <dbReference type="ARBA" id="ARBA00022982"/>
    </source>
</evidence>
<dbReference type="STRING" id="1036611.A0A1L9PHS0"/>
<evidence type="ECO:0000313" key="18">
    <source>
        <dbReference type="EMBL" id="OJJ00995.1"/>
    </source>
</evidence>
<evidence type="ECO:0000256" key="13">
    <source>
        <dbReference type="ARBA" id="ARBA00023136"/>
    </source>
</evidence>
<feature type="region of interest" description="Disordered" evidence="16">
    <location>
        <begin position="65"/>
        <end position="87"/>
    </location>
</feature>
<evidence type="ECO:0000256" key="8">
    <source>
        <dbReference type="ARBA" id="ARBA00022660"/>
    </source>
</evidence>